<feature type="compositionally biased region" description="Gly residues" evidence="1">
    <location>
        <begin position="58"/>
        <end position="89"/>
    </location>
</feature>
<protein>
    <submittedName>
        <fullName evidence="2">Uncharacterized protein</fullName>
    </submittedName>
</protein>
<dbReference type="AlphaFoldDB" id="A0A8H3YJM9"/>
<comment type="caution">
    <text evidence="2">The sequence shown here is derived from an EMBL/GenBank/DDBJ whole genome shotgun (WGS) entry which is preliminary data.</text>
</comment>
<accession>A0A8H3YJM9</accession>
<name>A0A8H3YJM9_VENIN</name>
<proteinExistence type="predicted"/>
<reference evidence="2 3" key="1">
    <citation type="submission" date="2018-12" db="EMBL/GenBank/DDBJ databases">
        <title>Venturia inaequalis Genome Resource.</title>
        <authorList>
            <person name="Lichtner F.J."/>
        </authorList>
    </citation>
    <scope>NUCLEOTIDE SEQUENCE [LARGE SCALE GENOMIC DNA]</scope>
    <source>
        <strain evidence="2 3">120213</strain>
    </source>
</reference>
<organism evidence="2 3">
    <name type="scientific">Venturia inaequalis</name>
    <name type="common">Apple scab fungus</name>
    <dbReference type="NCBI Taxonomy" id="5025"/>
    <lineage>
        <taxon>Eukaryota</taxon>
        <taxon>Fungi</taxon>
        <taxon>Dikarya</taxon>
        <taxon>Ascomycota</taxon>
        <taxon>Pezizomycotina</taxon>
        <taxon>Dothideomycetes</taxon>
        <taxon>Pleosporomycetidae</taxon>
        <taxon>Venturiales</taxon>
        <taxon>Venturiaceae</taxon>
        <taxon>Venturia</taxon>
    </lineage>
</organism>
<feature type="region of interest" description="Disordered" evidence="1">
    <location>
        <begin position="43"/>
        <end position="89"/>
    </location>
</feature>
<evidence type="ECO:0000313" key="3">
    <source>
        <dbReference type="Proteomes" id="UP000447873"/>
    </source>
</evidence>
<gene>
    <name evidence="2" type="ORF">EG328_011967</name>
</gene>
<dbReference type="Proteomes" id="UP000447873">
    <property type="component" value="Unassembled WGS sequence"/>
</dbReference>
<evidence type="ECO:0000256" key="1">
    <source>
        <dbReference type="SAM" id="MobiDB-lite"/>
    </source>
</evidence>
<sequence length="89" mass="8838">MSQSHLFLQSLPFFVKPRTTTNMKLIIVLSWAAAVIALPTANPVANPIPAPIPQGHSGSNGGGPNPNPGSPGGGGATPKPPGGHGGGDR</sequence>
<dbReference type="EMBL" id="WNWS01000964">
    <property type="protein sequence ID" value="KAE9962859.1"/>
    <property type="molecule type" value="Genomic_DNA"/>
</dbReference>
<evidence type="ECO:0000313" key="2">
    <source>
        <dbReference type="EMBL" id="KAE9962859.1"/>
    </source>
</evidence>